<dbReference type="EMBL" id="LAZR01055181">
    <property type="protein sequence ID" value="KKK76957.1"/>
    <property type="molecule type" value="Genomic_DNA"/>
</dbReference>
<reference evidence="1" key="1">
    <citation type="journal article" date="2015" name="Nature">
        <title>Complex archaea that bridge the gap between prokaryotes and eukaryotes.</title>
        <authorList>
            <person name="Spang A."/>
            <person name="Saw J.H."/>
            <person name="Jorgensen S.L."/>
            <person name="Zaremba-Niedzwiedzka K."/>
            <person name="Martijn J."/>
            <person name="Lind A.E."/>
            <person name="van Eijk R."/>
            <person name="Schleper C."/>
            <person name="Guy L."/>
            <person name="Ettema T.J."/>
        </authorList>
    </citation>
    <scope>NUCLEOTIDE SEQUENCE</scope>
</reference>
<protein>
    <submittedName>
        <fullName evidence="1">Uncharacterized protein</fullName>
    </submittedName>
</protein>
<sequence length="120" mass="12581">MQVSAILTATILVTGLIGISFSDDALAKKPADTKKVVIHVKDQSGKPVSGALCSTFIGFNFDFVAGNKGGVVKLQVPADLDPVNIVCIDTIPLNANDVMFDIELKEKGATVLQSTLNPVP</sequence>
<accession>A0A0F8Y6B7</accession>
<comment type="caution">
    <text evidence="1">The sequence shown here is derived from an EMBL/GenBank/DDBJ whole genome shotgun (WGS) entry which is preliminary data.</text>
</comment>
<proteinExistence type="predicted"/>
<evidence type="ECO:0000313" key="1">
    <source>
        <dbReference type="EMBL" id="KKK76957.1"/>
    </source>
</evidence>
<gene>
    <name evidence="1" type="ORF">LCGC14_2858440</name>
</gene>
<name>A0A0F8Y6B7_9ZZZZ</name>
<dbReference type="AlphaFoldDB" id="A0A0F8Y6B7"/>
<organism evidence="1">
    <name type="scientific">marine sediment metagenome</name>
    <dbReference type="NCBI Taxonomy" id="412755"/>
    <lineage>
        <taxon>unclassified sequences</taxon>
        <taxon>metagenomes</taxon>
        <taxon>ecological metagenomes</taxon>
    </lineage>
</organism>